<dbReference type="Proteomes" id="UP000824082">
    <property type="component" value="Unassembled WGS sequence"/>
</dbReference>
<name>A0A9D1IT10_9FIRM</name>
<reference evidence="1" key="1">
    <citation type="submission" date="2020-10" db="EMBL/GenBank/DDBJ databases">
        <authorList>
            <person name="Gilroy R."/>
        </authorList>
    </citation>
    <scope>NUCLEOTIDE SEQUENCE</scope>
    <source>
        <strain evidence="1">4509</strain>
    </source>
</reference>
<protein>
    <submittedName>
        <fullName evidence="1">Uncharacterized protein</fullName>
    </submittedName>
</protein>
<accession>A0A9D1IT10</accession>
<dbReference type="EMBL" id="DVMX01000070">
    <property type="protein sequence ID" value="HIU41632.1"/>
    <property type="molecule type" value="Genomic_DNA"/>
</dbReference>
<proteinExistence type="predicted"/>
<dbReference type="AlphaFoldDB" id="A0A9D1IT10"/>
<sequence>MRKNVAVVDELGHEYEATYPKRAKGLVKSGRARFVDANRICLLRPPQIDLEDESMEQNSTALTAREIFDQIVKLQEDLKNIRETTELIQTIRDTNQSNGNDSVELDTQVVVAKIDALVDVFESREGTYQQMLSVYEKMYDDLTGKSAEQE</sequence>
<evidence type="ECO:0000313" key="1">
    <source>
        <dbReference type="EMBL" id="HIU41632.1"/>
    </source>
</evidence>
<evidence type="ECO:0000313" key="2">
    <source>
        <dbReference type="Proteomes" id="UP000824082"/>
    </source>
</evidence>
<reference evidence="1" key="2">
    <citation type="journal article" date="2021" name="PeerJ">
        <title>Extensive microbial diversity within the chicken gut microbiome revealed by metagenomics and culture.</title>
        <authorList>
            <person name="Gilroy R."/>
            <person name="Ravi A."/>
            <person name="Getino M."/>
            <person name="Pursley I."/>
            <person name="Horton D.L."/>
            <person name="Alikhan N.F."/>
            <person name="Baker D."/>
            <person name="Gharbi K."/>
            <person name="Hall N."/>
            <person name="Watson M."/>
            <person name="Adriaenssens E.M."/>
            <person name="Foster-Nyarko E."/>
            <person name="Jarju S."/>
            <person name="Secka A."/>
            <person name="Antonio M."/>
            <person name="Oren A."/>
            <person name="Chaudhuri R.R."/>
            <person name="La Ragione R."/>
            <person name="Hildebrand F."/>
            <person name="Pallen M.J."/>
        </authorList>
    </citation>
    <scope>NUCLEOTIDE SEQUENCE</scope>
    <source>
        <strain evidence="1">4509</strain>
    </source>
</reference>
<comment type="caution">
    <text evidence="1">The sequence shown here is derived from an EMBL/GenBank/DDBJ whole genome shotgun (WGS) entry which is preliminary data.</text>
</comment>
<organism evidence="1 2">
    <name type="scientific">Candidatus Egerieicola faecale</name>
    <dbReference type="NCBI Taxonomy" id="2840774"/>
    <lineage>
        <taxon>Bacteria</taxon>
        <taxon>Bacillati</taxon>
        <taxon>Bacillota</taxon>
        <taxon>Clostridia</taxon>
        <taxon>Eubacteriales</taxon>
        <taxon>Oscillospiraceae</taxon>
        <taxon>Oscillospiraceae incertae sedis</taxon>
        <taxon>Candidatus Egerieicola</taxon>
    </lineage>
</organism>
<gene>
    <name evidence="1" type="ORF">IAD19_03675</name>
</gene>